<dbReference type="GO" id="GO:0006542">
    <property type="term" value="P:glutamine biosynthetic process"/>
    <property type="evidence" value="ECO:0007669"/>
    <property type="project" value="InterPro"/>
</dbReference>
<dbReference type="GO" id="GO:0004356">
    <property type="term" value="F:glutamine synthetase activity"/>
    <property type="evidence" value="ECO:0007669"/>
    <property type="project" value="UniProtKB-EC"/>
</dbReference>
<dbReference type="Pfam" id="PF00120">
    <property type="entry name" value="Gln-synt_C"/>
    <property type="match status" value="1"/>
</dbReference>
<dbReference type="InterPro" id="IPR014746">
    <property type="entry name" value="Gln_synth/guanido_kin_cat_dom"/>
</dbReference>
<dbReference type="InterPro" id="IPR008146">
    <property type="entry name" value="Gln_synth_cat_dom"/>
</dbReference>
<dbReference type="RefSeq" id="WP_066448434.1">
    <property type="nucleotide sequence ID" value="NZ_JANKBF010000010.1"/>
</dbReference>
<dbReference type="EC" id="6.3.1.2" evidence="2"/>
<name>A0A4R3Z5H5_9FIRM</name>
<accession>A0A4R3Z5H5</accession>
<dbReference type="GeneID" id="98915106"/>
<evidence type="ECO:0000313" key="7">
    <source>
        <dbReference type="Proteomes" id="UP000295515"/>
    </source>
</evidence>
<evidence type="ECO:0000256" key="3">
    <source>
        <dbReference type="PROSITE-ProRule" id="PRU01331"/>
    </source>
</evidence>
<proteinExistence type="inferred from homology"/>
<evidence type="ECO:0000313" key="6">
    <source>
        <dbReference type="EMBL" id="TCW00520.1"/>
    </source>
</evidence>
<dbReference type="SMART" id="SM01230">
    <property type="entry name" value="Gln-synt_C"/>
    <property type="match status" value="1"/>
</dbReference>
<dbReference type="PANTHER" id="PTHR43407:SF1">
    <property type="entry name" value="LENGSIN"/>
    <property type="match status" value="1"/>
</dbReference>
<protein>
    <recommendedName>
        <fullName evidence="2">glutamine synthetase</fullName>
        <ecNumber evidence="2">6.3.1.2</ecNumber>
    </recommendedName>
</protein>
<dbReference type="Gene3D" id="3.30.590.10">
    <property type="entry name" value="Glutamine synthetase/guanido kinase, catalytic domain"/>
    <property type="match status" value="1"/>
</dbReference>
<dbReference type="AlphaFoldDB" id="A0A4R3Z5H5"/>
<evidence type="ECO:0000256" key="4">
    <source>
        <dbReference type="RuleBase" id="RU000384"/>
    </source>
</evidence>
<dbReference type="Proteomes" id="UP000295515">
    <property type="component" value="Unassembled WGS sequence"/>
</dbReference>
<comment type="similarity">
    <text evidence="1 3 4">Belongs to the glutamine synthetase family.</text>
</comment>
<keyword evidence="7" id="KW-1185">Reference proteome</keyword>
<evidence type="ECO:0000256" key="1">
    <source>
        <dbReference type="ARBA" id="ARBA00009897"/>
    </source>
</evidence>
<comment type="caution">
    <text evidence="6">The sequence shown here is derived from an EMBL/GenBank/DDBJ whole genome shotgun (WGS) entry which is preliminary data.</text>
</comment>
<evidence type="ECO:0000259" key="5">
    <source>
        <dbReference type="PROSITE" id="PS51987"/>
    </source>
</evidence>
<dbReference type="GO" id="GO:0005737">
    <property type="term" value="C:cytoplasm"/>
    <property type="evidence" value="ECO:0007669"/>
    <property type="project" value="TreeGrafter"/>
</dbReference>
<dbReference type="SUPFAM" id="SSF54368">
    <property type="entry name" value="Glutamine synthetase, N-terminal domain"/>
    <property type="match status" value="1"/>
</dbReference>
<organism evidence="6 7">
    <name type="scientific">Longibaculum muris</name>
    <dbReference type="NCBI Taxonomy" id="1796628"/>
    <lineage>
        <taxon>Bacteria</taxon>
        <taxon>Bacillati</taxon>
        <taxon>Bacillota</taxon>
        <taxon>Erysipelotrichia</taxon>
        <taxon>Erysipelotrichales</taxon>
        <taxon>Coprobacillaceae</taxon>
        <taxon>Longibaculum</taxon>
    </lineage>
</organism>
<dbReference type="InterPro" id="IPR008147">
    <property type="entry name" value="Gln_synt_N"/>
</dbReference>
<dbReference type="Gene3D" id="3.10.20.70">
    <property type="entry name" value="Glutamine synthetase, N-terminal domain"/>
    <property type="match status" value="1"/>
</dbReference>
<dbReference type="PROSITE" id="PS51987">
    <property type="entry name" value="GS_CATALYTIC"/>
    <property type="match status" value="1"/>
</dbReference>
<dbReference type="Pfam" id="PF03951">
    <property type="entry name" value="Gln-synt_N"/>
    <property type="match status" value="1"/>
</dbReference>
<dbReference type="EMBL" id="SMCQ01000007">
    <property type="protein sequence ID" value="TCW00520.1"/>
    <property type="molecule type" value="Genomic_DNA"/>
</dbReference>
<feature type="domain" description="GS catalytic" evidence="5">
    <location>
        <begin position="101"/>
        <end position="328"/>
    </location>
</feature>
<evidence type="ECO:0000256" key="2">
    <source>
        <dbReference type="ARBA" id="ARBA00012937"/>
    </source>
</evidence>
<dbReference type="SUPFAM" id="SSF55931">
    <property type="entry name" value="Glutamine synthetase/guanido kinase"/>
    <property type="match status" value="1"/>
</dbReference>
<dbReference type="GO" id="GO:0016020">
    <property type="term" value="C:membrane"/>
    <property type="evidence" value="ECO:0007669"/>
    <property type="project" value="TreeGrafter"/>
</dbReference>
<dbReference type="PANTHER" id="PTHR43407">
    <property type="entry name" value="GLUTAMINE SYNTHETASE"/>
    <property type="match status" value="1"/>
</dbReference>
<gene>
    <name evidence="6" type="ORF">EDD60_1079</name>
</gene>
<sequence>MNYTIEDMKLFLKEHDVQFIRLVFCDIFGNQKNISVRPYQIEDIIENGLVFQGGLSKNQKILLKPDLTSLDILPWRPQSGSVIRFFCQICDEKGNVLESDLRTLLQNQQDKIKQNGFDIKLQLGTSFYLLKKDQSLIVPHDEAGYLDVAPMDQGEDIRRQICLNLDDMAIQTSLSYHDYGPGQNSVDLTYQDVLTACDQFITLKWAIQTSADLYDLIASFGEFEEWHENALHMCFYIHDEKTCQSFYEGICKYSQDICKFLNLSKEPLDCVLSNHCIEFISIRPTCQPYLVTYLFLMAGLYGIKKVQTKTFIQDILSLTLLESLAKKE</sequence>
<dbReference type="InterPro" id="IPR036651">
    <property type="entry name" value="Gln_synt_N_sf"/>
</dbReference>
<reference evidence="6 7" key="1">
    <citation type="submission" date="2019-03" db="EMBL/GenBank/DDBJ databases">
        <title>Genomic Encyclopedia of Type Strains, Phase IV (KMG-IV): sequencing the most valuable type-strain genomes for metagenomic binning, comparative biology and taxonomic classification.</title>
        <authorList>
            <person name="Goeker M."/>
        </authorList>
    </citation>
    <scope>NUCLEOTIDE SEQUENCE [LARGE SCALE GENOMIC DNA]</scope>
    <source>
        <strain evidence="6 7">DSM 29487</strain>
    </source>
</reference>